<organism evidence="1 2">
    <name type="scientific">Saxibacter everestensis</name>
    <dbReference type="NCBI Taxonomy" id="2909229"/>
    <lineage>
        <taxon>Bacteria</taxon>
        <taxon>Bacillati</taxon>
        <taxon>Actinomycetota</taxon>
        <taxon>Actinomycetes</taxon>
        <taxon>Micrococcales</taxon>
        <taxon>Brevibacteriaceae</taxon>
        <taxon>Saxibacter</taxon>
    </lineage>
</organism>
<evidence type="ECO:0000313" key="2">
    <source>
        <dbReference type="Proteomes" id="UP001209083"/>
    </source>
</evidence>
<proteinExistence type="predicted"/>
<keyword evidence="2" id="KW-1185">Reference proteome</keyword>
<dbReference type="EMBL" id="CP090958">
    <property type="protein sequence ID" value="WGW10645.1"/>
    <property type="molecule type" value="Genomic_DNA"/>
</dbReference>
<protein>
    <submittedName>
        <fullName evidence="1">Uncharacterized protein</fullName>
    </submittedName>
</protein>
<evidence type="ECO:0000313" key="1">
    <source>
        <dbReference type="EMBL" id="WGW10645.1"/>
    </source>
</evidence>
<dbReference type="Proteomes" id="UP001209083">
    <property type="component" value="Chromosome"/>
</dbReference>
<sequence length="189" mass="21155">MTRAQPSTHFEDWGCALTRDFTELSPDAECLCGSMQLYRECCSLKSFKYGLDSAGNVIRQVPLVEDVKDVLSEASDTFFELYGRRPGDSDLVFGHIADPTESVHASARLMLRAGIRDEFVYAFSRTDGLMPAEMNLELISDEDLELFQLYVDEYKEISAAPFAPEGVSSLAFVKFGNENYPRIRPTGLP</sequence>
<dbReference type="RefSeq" id="WP_349637425.1">
    <property type="nucleotide sequence ID" value="NZ_CP090958.1"/>
</dbReference>
<name>A0ABY8QQC7_9MICO</name>
<reference evidence="1 2" key="1">
    <citation type="submission" date="2023-05" db="EMBL/GenBank/DDBJ databases">
        <title>Lithophilousrod everest ZFBP1038 complete genpme.</title>
        <authorList>
            <person name="Tian M."/>
        </authorList>
    </citation>
    <scope>NUCLEOTIDE SEQUENCE [LARGE SCALE GENOMIC DNA]</scope>
    <source>
        <strain evidence="1 2">ZFBP1038</strain>
    </source>
</reference>
<gene>
    <name evidence="1" type="ORF">LWF01_10910</name>
</gene>
<accession>A0ABY8QQC7</accession>